<keyword evidence="1" id="KW-0479">Metal-binding</keyword>
<evidence type="ECO:0000313" key="4">
    <source>
        <dbReference type="Proteomes" id="UP000655588"/>
    </source>
</evidence>
<dbReference type="GO" id="GO:1990116">
    <property type="term" value="P:ribosome-associated ubiquitin-dependent protein catabolic process"/>
    <property type="evidence" value="ECO:0007669"/>
    <property type="project" value="UniProtKB-UniRule"/>
</dbReference>
<dbReference type="GO" id="GO:0008270">
    <property type="term" value="F:zinc ion binding"/>
    <property type="evidence" value="ECO:0007669"/>
    <property type="project" value="UniProtKB-KW"/>
</dbReference>
<sequence>MHILLLHQLPLTHTIIDIILRCQHKILSHICDNLIVHSALTLSQRYDTFLRQKRKKIPIQKVEKMIELNNKITSSNKLWNLNNTDAVPFKTAYFALLPSMIDINVILQNEKKRTVTCIVNSIDEIYPELSSGVWKSIYTTTNKIKDWYSVIDIEKLLLPKFWCVLQNSGQCCASIIYPFSVQSIQTNDYEALAVTTSFIECFGYYILSNINNRELINALLREQFLSYSFMLQ</sequence>
<dbReference type="PANTHER" id="PTHR12389:SF0">
    <property type="entry name" value="E3 UBIQUITIN-PROTEIN LIGASE LISTERIN"/>
    <property type="match status" value="1"/>
</dbReference>
<protein>
    <recommendedName>
        <fullName evidence="1">E3 ubiquitin-protein ligase listerin</fullName>
        <ecNumber evidence="1">2.3.2.27</ecNumber>
    </recommendedName>
    <alternativeName>
        <fullName evidence="1">RING-type E3 ubiquitin transferase listerin</fullName>
    </alternativeName>
</protein>
<comment type="subunit">
    <text evidence="1">Component of the ribosome quality control complex (RQC).</text>
</comment>
<gene>
    <name evidence="3" type="ORF">E2986_12009</name>
</gene>
<dbReference type="GO" id="GO:0072344">
    <property type="term" value="P:rescue of stalled ribosome"/>
    <property type="evidence" value="ECO:0007669"/>
    <property type="project" value="UniProtKB-UniRule"/>
</dbReference>
<dbReference type="GO" id="GO:0005829">
    <property type="term" value="C:cytosol"/>
    <property type="evidence" value="ECO:0007669"/>
    <property type="project" value="UniProtKB-UniRule"/>
</dbReference>
<dbReference type="InterPro" id="IPR039795">
    <property type="entry name" value="LTN1/Rkr1"/>
</dbReference>
<dbReference type="Proteomes" id="UP000655588">
    <property type="component" value="Unassembled WGS sequence"/>
</dbReference>
<organism evidence="3 4">
    <name type="scientific">Frieseomelitta varia</name>
    <dbReference type="NCBI Taxonomy" id="561572"/>
    <lineage>
        <taxon>Eukaryota</taxon>
        <taxon>Metazoa</taxon>
        <taxon>Ecdysozoa</taxon>
        <taxon>Arthropoda</taxon>
        <taxon>Hexapoda</taxon>
        <taxon>Insecta</taxon>
        <taxon>Pterygota</taxon>
        <taxon>Neoptera</taxon>
        <taxon>Endopterygota</taxon>
        <taxon>Hymenoptera</taxon>
        <taxon>Apocrita</taxon>
        <taxon>Aculeata</taxon>
        <taxon>Apoidea</taxon>
        <taxon>Anthophila</taxon>
        <taxon>Apidae</taxon>
        <taxon>Frieseomelitta</taxon>
    </lineage>
</organism>
<dbReference type="GO" id="GO:0061630">
    <property type="term" value="F:ubiquitin protein ligase activity"/>
    <property type="evidence" value="ECO:0007669"/>
    <property type="project" value="UniProtKB-UniRule"/>
</dbReference>
<evidence type="ECO:0000313" key="3">
    <source>
        <dbReference type="EMBL" id="KAF3419773.1"/>
    </source>
</evidence>
<keyword evidence="1" id="KW-0808">Transferase</keyword>
<dbReference type="GO" id="GO:0043023">
    <property type="term" value="F:ribosomal large subunit binding"/>
    <property type="evidence" value="ECO:0007669"/>
    <property type="project" value="TreeGrafter"/>
</dbReference>
<evidence type="ECO:0000259" key="2">
    <source>
        <dbReference type="Pfam" id="PF22958"/>
    </source>
</evidence>
<dbReference type="Pfam" id="PF22958">
    <property type="entry name" value="Ltn1_1st"/>
    <property type="match status" value="1"/>
</dbReference>
<dbReference type="InterPro" id="IPR054476">
    <property type="entry name" value="Ltn1_N"/>
</dbReference>
<evidence type="ECO:0000256" key="1">
    <source>
        <dbReference type="RuleBase" id="RU367090"/>
    </source>
</evidence>
<dbReference type="PANTHER" id="PTHR12389">
    <property type="entry name" value="ZINC FINGER PROTEIN 294"/>
    <property type="match status" value="1"/>
</dbReference>
<feature type="domain" description="E3 ubiquitin-protein ligase listerin N-terminal" evidence="2">
    <location>
        <begin position="58"/>
        <end position="178"/>
    </location>
</feature>
<comment type="similarity">
    <text evidence="1">Belongs to the LTN1 family.</text>
</comment>
<comment type="catalytic activity">
    <reaction evidence="1">
        <text>S-ubiquitinyl-[E2 ubiquitin-conjugating enzyme]-L-cysteine + [acceptor protein]-L-lysine = [E2 ubiquitin-conjugating enzyme]-L-cysteine + N(6)-ubiquitinyl-[acceptor protein]-L-lysine.</text>
        <dbReference type="EC" id="2.3.2.27"/>
    </reaction>
</comment>
<comment type="caution">
    <text evidence="3">The sequence shown here is derived from an EMBL/GenBank/DDBJ whole genome shotgun (WGS) entry which is preliminary data.</text>
</comment>
<name>A0A833W3L9_9HYME</name>
<accession>A0A833W3L9</accession>
<dbReference type="EMBL" id="WNWW01001794">
    <property type="protein sequence ID" value="KAF3419773.1"/>
    <property type="molecule type" value="Genomic_DNA"/>
</dbReference>
<dbReference type="AlphaFoldDB" id="A0A833W3L9"/>
<keyword evidence="1" id="KW-0833">Ubl conjugation pathway</keyword>
<keyword evidence="4" id="KW-1185">Reference proteome</keyword>
<keyword evidence="1" id="KW-0863">Zinc-finger</keyword>
<reference evidence="3" key="1">
    <citation type="submission" date="2019-11" db="EMBL/GenBank/DDBJ databases">
        <title>The nuclear and mitochondrial genomes of Frieseomelitta varia - a highly eusocial stingless bee (Meliponini) with a permanently sterile worker caste.</title>
        <authorList>
            <person name="Freitas F.C.P."/>
            <person name="Lourenco A.P."/>
            <person name="Nunes F.M.F."/>
            <person name="Paschoal A.R."/>
            <person name="Abreu F.C.P."/>
            <person name="Barbin F.O."/>
            <person name="Bataglia L."/>
            <person name="Cardoso-Junior C.A.M."/>
            <person name="Cervoni M.S."/>
            <person name="Silva S.R."/>
            <person name="Dalarmi F."/>
            <person name="Del Lama M.A."/>
            <person name="Depintor T.S."/>
            <person name="Ferreira K.M."/>
            <person name="Goria P.S."/>
            <person name="Jaskot M.C."/>
            <person name="Lago D.C."/>
            <person name="Luna-Lucena D."/>
            <person name="Moda L.M."/>
            <person name="Nascimento L."/>
            <person name="Pedrino M."/>
            <person name="Rabico F.O."/>
            <person name="Sanches F.C."/>
            <person name="Santos D.E."/>
            <person name="Santos C.G."/>
            <person name="Vieira J."/>
            <person name="Lopes T.F."/>
            <person name="Barchuk A.R."/>
            <person name="Hartfelder K."/>
            <person name="Simoes Z.L.P."/>
            <person name="Bitondi M.M.G."/>
            <person name="Pinheiro D.G."/>
        </authorList>
    </citation>
    <scope>NUCLEOTIDE SEQUENCE</scope>
    <source>
        <strain evidence="3">USP_RPSP 00005682</strain>
        <tissue evidence="3">Whole individual</tissue>
    </source>
</reference>
<proteinExistence type="inferred from homology"/>
<keyword evidence="1" id="KW-0862">Zinc</keyword>
<comment type="function">
    <text evidence="1">E3 ubiquitin-protein ligase. Component of the ribosome quality control complex (RQC), a ribosome-associated complex that mediates ubiquitination and extraction of incompletely synthesized nascent chains for proteasomal degradation.</text>
</comment>
<dbReference type="GO" id="GO:1990112">
    <property type="term" value="C:RQC complex"/>
    <property type="evidence" value="ECO:0007669"/>
    <property type="project" value="UniProtKB-UniRule"/>
</dbReference>
<dbReference type="EC" id="2.3.2.27" evidence="1"/>
<comment type="pathway">
    <text evidence="1">Protein modification; protein ubiquitination.</text>
</comment>